<comment type="caution">
    <text evidence="1">The sequence shown here is derived from an EMBL/GenBank/DDBJ whole genome shotgun (WGS) entry which is preliminary data.</text>
</comment>
<accession>A0ABQ5K5T1</accession>
<gene>
    <name evidence="1" type="ORF">ADUPG1_004695</name>
</gene>
<dbReference type="InterPro" id="IPR058240">
    <property type="entry name" value="rSAM_sf"/>
</dbReference>
<dbReference type="EMBL" id="BQXS01007212">
    <property type="protein sequence ID" value="GKT26341.1"/>
    <property type="molecule type" value="Genomic_DNA"/>
</dbReference>
<dbReference type="Proteomes" id="UP001057375">
    <property type="component" value="Unassembled WGS sequence"/>
</dbReference>
<dbReference type="InterPro" id="IPR013785">
    <property type="entry name" value="Aldolase_TIM"/>
</dbReference>
<evidence type="ECO:0000313" key="1">
    <source>
        <dbReference type="EMBL" id="GKT26341.1"/>
    </source>
</evidence>
<name>A0ABQ5K5T1_9EUKA</name>
<dbReference type="SUPFAM" id="SSF102114">
    <property type="entry name" value="Radical SAM enzymes"/>
    <property type="match status" value="1"/>
</dbReference>
<keyword evidence="2" id="KW-1185">Reference proteome</keyword>
<feature type="non-terminal residue" evidence="1">
    <location>
        <position position="73"/>
    </location>
</feature>
<protein>
    <submittedName>
        <fullName evidence="1">Biotin synthase</fullName>
    </submittedName>
</protein>
<evidence type="ECO:0000313" key="2">
    <source>
        <dbReference type="Proteomes" id="UP001057375"/>
    </source>
</evidence>
<proteinExistence type="predicted"/>
<organism evidence="1 2">
    <name type="scientific">Aduncisulcus paluster</name>
    <dbReference type="NCBI Taxonomy" id="2918883"/>
    <lineage>
        <taxon>Eukaryota</taxon>
        <taxon>Metamonada</taxon>
        <taxon>Carpediemonas-like organisms</taxon>
        <taxon>Aduncisulcus</taxon>
    </lineage>
</organism>
<dbReference type="Gene3D" id="3.20.20.70">
    <property type="entry name" value="Aldolase class I"/>
    <property type="match status" value="1"/>
</dbReference>
<reference evidence="1" key="1">
    <citation type="submission" date="2022-03" db="EMBL/GenBank/DDBJ databases">
        <title>Draft genome sequence of Aduncisulcus paluster, a free-living microaerophilic Fornicata.</title>
        <authorList>
            <person name="Yuyama I."/>
            <person name="Kume K."/>
            <person name="Tamura T."/>
            <person name="Inagaki Y."/>
            <person name="Hashimoto T."/>
        </authorList>
    </citation>
    <scope>NUCLEOTIDE SEQUENCE</scope>
    <source>
        <strain evidence="1">NY0171</strain>
    </source>
</reference>
<sequence length="73" mass="8024">MKTSEREIVEEAKRMEEAGVDRFSLVSSGGYLDNSDLEKLVGVYSQISKETSLKICASHGILTEEQTASLKEA</sequence>